<name>A0ABV3DWP0_9ACTN</name>
<dbReference type="InterPro" id="IPR028081">
    <property type="entry name" value="Leu-bd"/>
</dbReference>
<evidence type="ECO:0000256" key="3">
    <source>
        <dbReference type="SAM" id="MobiDB-lite"/>
    </source>
</evidence>
<proteinExistence type="inferred from homology"/>
<organism evidence="5 6">
    <name type="scientific">Streptodolium elevatio</name>
    <dbReference type="NCBI Taxonomy" id="3157996"/>
    <lineage>
        <taxon>Bacteria</taxon>
        <taxon>Bacillati</taxon>
        <taxon>Actinomycetota</taxon>
        <taxon>Actinomycetes</taxon>
        <taxon>Kitasatosporales</taxon>
        <taxon>Streptomycetaceae</taxon>
        <taxon>Streptodolium</taxon>
    </lineage>
</organism>
<dbReference type="RefSeq" id="WP_358363912.1">
    <property type="nucleotide sequence ID" value="NZ_JBEZFP010000191.1"/>
</dbReference>
<sequence>MVLPLLLVAACSRSGDMRDEEFPPGYGAAAPLPGAPGPGDGGAPASGDFGDLKGLCGAKPADQKPSTSKARGVNDDSITVTTLGDPGNQIQPGLGQEFFDIADAFTKWCNDAGGINGRKIKVNKRDGMLTQAPTRVTEACQTDFMLVGGGSPLDDGTVEPRLGCNLGAIPGYVVTTVAIDAPLQVQPGGIPSDEGLTGAYKALFDKYPEMKDKVGIVGQAMGSLSAVADRYEDAVKKAGGTVVDKQLAQPIGQEWRSIVETMKANDVKLLISAGIFAVNATPLIQEMNNSGWAPQAILSDQSAYNNFNLQTAKDAAMPDFYVYTTYWPQESAADKPAAKLALDLFHSKNKDGRMVYFNYAGLNAWLLWAAAVKDCGADVTVECVLEKAKRPGWTAGGLFAPNDVGPLTEMHTNPCFAMTKLDKDKGFVVDSDVTKPNTDTIFNCSPDNVAKLDKKYT</sequence>
<protein>
    <submittedName>
        <fullName evidence="5">ABC transporter substrate-binding protein</fullName>
    </submittedName>
</protein>
<accession>A0ABV3DWP0</accession>
<keyword evidence="6" id="KW-1185">Reference proteome</keyword>
<comment type="caution">
    <text evidence="5">The sequence shown here is derived from an EMBL/GenBank/DDBJ whole genome shotgun (WGS) entry which is preliminary data.</text>
</comment>
<feature type="compositionally biased region" description="Low complexity" evidence="3">
    <location>
        <begin position="23"/>
        <end position="32"/>
    </location>
</feature>
<reference evidence="5 6" key="1">
    <citation type="submission" date="2024-06" db="EMBL/GenBank/DDBJ databases">
        <title>The Natural Products Discovery Center: Release of the First 8490 Sequenced Strains for Exploring Actinobacteria Biosynthetic Diversity.</title>
        <authorList>
            <person name="Kalkreuter E."/>
            <person name="Kautsar S.A."/>
            <person name="Yang D."/>
            <person name="Bader C.D."/>
            <person name="Teijaro C.N."/>
            <person name="Fluegel L."/>
            <person name="Davis C.M."/>
            <person name="Simpson J.R."/>
            <person name="Lauterbach L."/>
            <person name="Steele A.D."/>
            <person name="Gui C."/>
            <person name="Meng S."/>
            <person name="Li G."/>
            <person name="Viehrig K."/>
            <person name="Ye F."/>
            <person name="Su P."/>
            <person name="Kiefer A.F."/>
            <person name="Nichols A."/>
            <person name="Cepeda A.J."/>
            <person name="Yan W."/>
            <person name="Fan B."/>
            <person name="Jiang Y."/>
            <person name="Adhikari A."/>
            <person name="Zheng C.-J."/>
            <person name="Schuster L."/>
            <person name="Cowan T.M."/>
            <person name="Smanski M.J."/>
            <person name="Chevrette M.G."/>
            <person name="De Carvalho L.P.S."/>
            <person name="Shen B."/>
        </authorList>
    </citation>
    <scope>NUCLEOTIDE SEQUENCE [LARGE SCALE GENOMIC DNA]</scope>
    <source>
        <strain evidence="5 6">NPDC048946</strain>
    </source>
</reference>
<dbReference type="Pfam" id="PF13458">
    <property type="entry name" value="Peripla_BP_6"/>
    <property type="match status" value="1"/>
</dbReference>
<evidence type="ECO:0000256" key="2">
    <source>
        <dbReference type="ARBA" id="ARBA00022729"/>
    </source>
</evidence>
<feature type="domain" description="Leucine-binding protein" evidence="4">
    <location>
        <begin position="211"/>
        <end position="424"/>
    </location>
</feature>
<evidence type="ECO:0000313" key="6">
    <source>
        <dbReference type="Proteomes" id="UP001551482"/>
    </source>
</evidence>
<feature type="region of interest" description="Disordered" evidence="3">
    <location>
        <begin position="19"/>
        <end position="73"/>
    </location>
</feature>
<gene>
    <name evidence="5" type="ORF">AB0C36_40045</name>
</gene>
<evidence type="ECO:0000313" key="5">
    <source>
        <dbReference type="EMBL" id="MEU8139672.1"/>
    </source>
</evidence>
<evidence type="ECO:0000259" key="4">
    <source>
        <dbReference type="Pfam" id="PF13458"/>
    </source>
</evidence>
<dbReference type="EMBL" id="JBEZFP010000191">
    <property type="protein sequence ID" value="MEU8139672.1"/>
    <property type="molecule type" value="Genomic_DNA"/>
</dbReference>
<dbReference type="InterPro" id="IPR028082">
    <property type="entry name" value="Peripla_BP_I"/>
</dbReference>
<evidence type="ECO:0000256" key="1">
    <source>
        <dbReference type="ARBA" id="ARBA00010062"/>
    </source>
</evidence>
<dbReference type="Proteomes" id="UP001551482">
    <property type="component" value="Unassembled WGS sequence"/>
</dbReference>
<comment type="similarity">
    <text evidence="1">Belongs to the leucine-binding protein family.</text>
</comment>
<keyword evidence="2" id="KW-0732">Signal</keyword>
<dbReference type="Gene3D" id="3.40.50.2300">
    <property type="match status" value="2"/>
</dbReference>
<dbReference type="SUPFAM" id="SSF53822">
    <property type="entry name" value="Periplasmic binding protein-like I"/>
    <property type="match status" value="1"/>
</dbReference>